<proteinExistence type="inferred from homology"/>
<keyword evidence="2" id="KW-0064">Aspartyl protease</keyword>
<feature type="domain" description="Peptidase A1" evidence="3">
    <location>
        <begin position="124"/>
        <end position="483"/>
    </location>
</feature>
<dbReference type="EMBL" id="JARJLG010000106">
    <property type="protein sequence ID" value="KAJ7744796.1"/>
    <property type="molecule type" value="Genomic_DNA"/>
</dbReference>
<dbReference type="PROSITE" id="PS51767">
    <property type="entry name" value="PEPTIDASE_A1"/>
    <property type="match status" value="1"/>
</dbReference>
<dbReference type="InterPro" id="IPR001461">
    <property type="entry name" value="Aspartic_peptidase_A1"/>
</dbReference>
<evidence type="ECO:0000313" key="5">
    <source>
        <dbReference type="Proteomes" id="UP001215280"/>
    </source>
</evidence>
<name>A0AAD7IJX1_9AGAR</name>
<protein>
    <submittedName>
        <fullName evidence="4">Aspartic peptidase domain-containing protein</fullName>
    </submittedName>
</protein>
<gene>
    <name evidence="4" type="ORF">DFH07DRAFT_834306</name>
</gene>
<evidence type="ECO:0000259" key="3">
    <source>
        <dbReference type="PROSITE" id="PS51767"/>
    </source>
</evidence>
<sequence>MSNKPSKNANFVLELQEFARNHDHDPYYKGDVAKWRIREPATPCVGIFWNETKGCLEEIFAQPQRELPLPIPCRPISSTVLDLGISSQHHVPVLASTSGQWQTNNTTYGLERRNLSLNDALAGLLHTVDIGTYHEDPAEGVPFSRLAIDTGSVPTWIFGQHPTLLRITDTSLARTDDHLNRTGRQGYYLLGATQNRGETAKVLYLEGSGVRLNLYTGPLYLRAGLKPDGSAFHVCRSPNFIFGVATGATYHFGDRKMDGILGLGFRETNRTDNLQIFVTSLYHEEVIERDHFTVALGQNNQKSYLVIGENTGSAVQVNGVWSPWIPVVESSAHWNIHLESLTIGDDTEPIQLNAILDTGTTYSFFPNVVCQKLDGALGGGQKQPGSSKVLYRRRQRVDKMVDFEFSTGGRIRRCLEDFLDPRLNTFVDVQGEAAAYPAFKPMHISGDKSSSERCILGNFFLRGLIVEFERTNYVSSGGRIRFASRGNDL</sequence>
<dbReference type="PANTHER" id="PTHR47966:SF51">
    <property type="entry name" value="BETA-SITE APP-CLEAVING ENZYME, ISOFORM A-RELATED"/>
    <property type="match status" value="1"/>
</dbReference>
<accession>A0AAD7IJX1</accession>
<evidence type="ECO:0000313" key="4">
    <source>
        <dbReference type="EMBL" id="KAJ7744796.1"/>
    </source>
</evidence>
<comment type="caution">
    <text evidence="4">The sequence shown here is derived from an EMBL/GenBank/DDBJ whole genome shotgun (WGS) entry which is preliminary data.</text>
</comment>
<reference evidence="4" key="1">
    <citation type="submission" date="2023-03" db="EMBL/GenBank/DDBJ databases">
        <title>Massive genome expansion in bonnet fungi (Mycena s.s.) driven by repeated elements and novel gene families across ecological guilds.</title>
        <authorList>
            <consortium name="Lawrence Berkeley National Laboratory"/>
            <person name="Harder C.B."/>
            <person name="Miyauchi S."/>
            <person name="Viragh M."/>
            <person name="Kuo A."/>
            <person name="Thoen E."/>
            <person name="Andreopoulos B."/>
            <person name="Lu D."/>
            <person name="Skrede I."/>
            <person name="Drula E."/>
            <person name="Henrissat B."/>
            <person name="Morin E."/>
            <person name="Kohler A."/>
            <person name="Barry K."/>
            <person name="LaButti K."/>
            <person name="Morin E."/>
            <person name="Salamov A."/>
            <person name="Lipzen A."/>
            <person name="Mereny Z."/>
            <person name="Hegedus B."/>
            <person name="Baldrian P."/>
            <person name="Stursova M."/>
            <person name="Weitz H."/>
            <person name="Taylor A."/>
            <person name="Grigoriev I.V."/>
            <person name="Nagy L.G."/>
            <person name="Martin F."/>
            <person name="Kauserud H."/>
        </authorList>
    </citation>
    <scope>NUCLEOTIDE SEQUENCE</scope>
    <source>
        <strain evidence="4">CBHHK188m</strain>
    </source>
</reference>
<dbReference type="InterPro" id="IPR034164">
    <property type="entry name" value="Pepsin-like_dom"/>
</dbReference>
<dbReference type="InterPro" id="IPR001969">
    <property type="entry name" value="Aspartic_peptidase_AS"/>
</dbReference>
<dbReference type="InterPro" id="IPR033121">
    <property type="entry name" value="PEPTIDASE_A1"/>
</dbReference>
<keyword evidence="2" id="KW-0645">Protease</keyword>
<dbReference type="PANTHER" id="PTHR47966">
    <property type="entry name" value="BETA-SITE APP-CLEAVING ENZYME, ISOFORM A-RELATED"/>
    <property type="match status" value="1"/>
</dbReference>
<organism evidence="4 5">
    <name type="scientific">Mycena maculata</name>
    <dbReference type="NCBI Taxonomy" id="230809"/>
    <lineage>
        <taxon>Eukaryota</taxon>
        <taxon>Fungi</taxon>
        <taxon>Dikarya</taxon>
        <taxon>Basidiomycota</taxon>
        <taxon>Agaricomycotina</taxon>
        <taxon>Agaricomycetes</taxon>
        <taxon>Agaricomycetidae</taxon>
        <taxon>Agaricales</taxon>
        <taxon>Marasmiineae</taxon>
        <taxon>Mycenaceae</taxon>
        <taxon>Mycena</taxon>
    </lineage>
</organism>
<dbReference type="Pfam" id="PF00026">
    <property type="entry name" value="Asp"/>
    <property type="match status" value="1"/>
</dbReference>
<dbReference type="SUPFAM" id="SSF50630">
    <property type="entry name" value="Acid proteases"/>
    <property type="match status" value="1"/>
</dbReference>
<evidence type="ECO:0000256" key="2">
    <source>
        <dbReference type="ARBA" id="ARBA00022750"/>
    </source>
</evidence>
<dbReference type="Proteomes" id="UP001215280">
    <property type="component" value="Unassembled WGS sequence"/>
</dbReference>
<evidence type="ECO:0000256" key="1">
    <source>
        <dbReference type="ARBA" id="ARBA00007447"/>
    </source>
</evidence>
<keyword evidence="2" id="KW-0378">Hydrolase</keyword>
<comment type="similarity">
    <text evidence="1">Belongs to the peptidase A1 family.</text>
</comment>
<dbReference type="PROSITE" id="PS00141">
    <property type="entry name" value="ASP_PROTEASE"/>
    <property type="match status" value="1"/>
</dbReference>
<dbReference type="InterPro" id="IPR021109">
    <property type="entry name" value="Peptidase_aspartic_dom_sf"/>
</dbReference>
<keyword evidence="5" id="KW-1185">Reference proteome</keyword>
<dbReference type="AlphaFoldDB" id="A0AAD7IJX1"/>
<dbReference type="GO" id="GO:0006508">
    <property type="term" value="P:proteolysis"/>
    <property type="evidence" value="ECO:0007669"/>
    <property type="project" value="InterPro"/>
</dbReference>
<dbReference type="CDD" id="cd05471">
    <property type="entry name" value="pepsin_like"/>
    <property type="match status" value="1"/>
</dbReference>
<dbReference type="GO" id="GO:0004190">
    <property type="term" value="F:aspartic-type endopeptidase activity"/>
    <property type="evidence" value="ECO:0007669"/>
    <property type="project" value="UniProtKB-KW"/>
</dbReference>
<dbReference type="Gene3D" id="2.40.70.10">
    <property type="entry name" value="Acid Proteases"/>
    <property type="match status" value="2"/>
</dbReference>